<reference evidence="1 2" key="1">
    <citation type="submission" date="2020-02" db="EMBL/GenBank/DDBJ databases">
        <title>Broccoli isolated Pseudomonas sp.</title>
        <authorList>
            <person name="Fujikawa T."/>
            <person name="Sawada H."/>
        </authorList>
    </citation>
    <scope>NUCLEOTIDE SEQUENCE [LARGE SCALE GENOMIC DNA]</scope>
    <source>
        <strain evidence="1 2">MAFF212427</strain>
    </source>
</reference>
<evidence type="ECO:0000313" key="2">
    <source>
        <dbReference type="Proteomes" id="UP000482634"/>
    </source>
</evidence>
<feature type="non-terminal residue" evidence="1">
    <location>
        <position position="1"/>
    </location>
</feature>
<accession>A0A6B3NXT9</accession>
<keyword evidence="1" id="KW-0808">Transferase</keyword>
<dbReference type="EC" id="2.4.2.52" evidence="1"/>
<keyword evidence="1" id="KW-0328">Glycosyltransferase</keyword>
<dbReference type="RefSeq" id="WP_178116620.1">
    <property type="nucleotide sequence ID" value="NZ_JAAHBU010000576.1"/>
</dbReference>
<gene>
    <name evidence="1" type="ORF">G3436_26260</name>
</gene>
<protein>
    <submittedName>
        <fullName evidence="1">Triphosphoribosyl-dephospho-CoA synthase MdcB</fullName>
        <ecNumber evidence="1">2.4.2.52</ecNumber>
    </submittedName>
</protein>
<sequence>AVLDHGGSASLAGRRRLLALDQQLLALNASPGGAADLLAACLLIDRLEQNHGFTEEDN</sequence>
<dbReference type="EMBL" id="JAAHBU010000576">
    <property type="protein sequence ID" value="NER66713.1"/>
    <property type="molecule type" value="Genomic_DNA"/>
</dbReference>
<comment type="caution">
    <text evidence="1">The sequence shown here is derived from an EMBL/GenBank/DDBJ whole genome shotgun (WGS) entry which is preliminary data.</text>
</comment>
<proteinExistence type="predicted"/>
<dbReference type="AlphaFoldDB" id="A0A6B3NXT9"/>
<evidence type="ECO:0000313" key="1">
    <source>
        <dbReference type="EMBL" id="NER66713.1"/>
    </source>
</evidence>
<keyword evidence="2" id="KW-1185">Reference proteome</keyword>
<dbReference type="GO" id="GO:0016757">
    <property type="term" value="F:glycosyltransferase activity"/>
    <property type="evidence" value="ECO:0007669"/>
    <property type="project" value="UniProtKB-KW"/>
</dbReference>
<dbReference type="GO" id="GO:0005524">
    <property type="term" value="F:ATP binding"/>
    <property type="evidence" value="ECO:0007669"/>
    <property type="project" value="InterPro"/>
</dbReference>
<name>A0A6B3NXT9_9PSED</name>
<dbReference type="InterPro" id="IPR002736">
    <property type="entry name" value="CitG"/>
</dbReference>
<dbReference type="Proteomes" id="UP000482634">
    <property type="component" value="Unassembled WGS sequence"/>
</dbReference>
<dbReference type="Pfam" id="PF01874">
    <property type="entry name" value="CitG"/>
    <property type="match status" value="1"/>
</dbReference>
<dbReference type="GO" id="GO:0046917">
    <property type="term" value="F:triphosphoribosyl-dephospho-CoA synthase activity"/>
    <property type="evidence" value="ECO:0007669"/>
    <property type="project" value="UniProtKB-EC"/>
</dbReference>
<organism evidence="1 2">
    <name type="scientific">Pseudomonas brassicae</name>
    <dbReference type="NCBI Taxonomy" id="2708063"/>
    <lineage>
        <taxon>Bacteria</taxon>
        <taxon>Pseudomonadati</taxon>
        <taxon>Pseudomonadota</taxon>
        <taxon>Gammaproteobacteria</taxon>
        <taxon>Pseudomonadales</taxon>
        <taxon>Pseudomonadaceae</taxon>
        <taxon>Pseudomonas</taxon>
    </lineage>
</organism>
<dbReference type="Gene3D" id="1.10.4200.10">
    <property type="entry name" value="Triphosphoribosyl-dephospho-CoA protein"/>
    <property type="match status" value="1"/>
</dbReference>